<evidence type="ECO:0000313" key="3">
    <source>
        <dbReference type="Proteomes" id="UP000789759"/>
    </source>
</evidence>
<accession>A0A9N9J331</accession>
<sequence>MNSNQVEITANNNESIQEKKYIIMNLKEEWELVETRLLARNRMTLIHLVASTFTVAFGTILYFLEKYNRTDNVLNIITSSIAATGGLLALIKSIGEKVNVSSLVQATKKVVDTGGAFIPMLIAISDDQLKALSTKRHKEYINFLKRINILVELEWNWAIWFGVGTSSYVIISAIIAILVNTGHLNNVASNIDRHLAVSIVVVGVVWLFYVLFLHIIKFINTASNVHWSSKGDFEGFCYNIYLAVLYIPMIIPTLPWVGYFFFMRRMYVIKWAEESEFDKVVFFGNEKERVKEMLNITNFFNPKYLCCIFQKAILKMKTDYKFIFEFIELTEDQRNELRRLMCGLEGKDDF</sequence>
<feature type="transmembrane region" description="Helical" evidence="1">
    <location>
        <begin position="45"/>
        <end position="64"/>
    </location>
</feature>
<feature type="transmembrane region" description="Helical" evidence="1">
    <location>
        <begin position="240"/>
        <end position="262"/>
    </location>
</feature>
<organism evidence="2 3">
    <name type="scientific">Cetraspora pellucida</name>
    <dbReference type="NCBI Taxonomy" id="1433469"/>
    <lineage>
        <taxon>Eukaryota</taxon>
        <taxon>Fungi</taxon>
        <taxon>Fungi incertae sedis</taxon>
        <taxon>Mucoromycota</taxon>
        <taxon>Glomeromycotina</taxon>
        <taxon>Glomeromycetes</taxon>
        <taxon>Diversisporales</taxon>
        <taxon>Gigasporaceae</taxon>
        <taxon>Cetraspora</taxon>
    </lineage>
</organism>
<gene>
    <name evidence="2" type="ORF">CPELLU_LOCUS15229</name>
</gene>
<dbReference type="AlphaFoldDB" id="A0A9N9J331"/>
<proteinExistence type="predicted"/>
<dbReference type="OrthoDB" id="2370512at2759"/>
<keyword evidence="3" id="KW-1185">Reference proteome</keyword>
<keyword evidence="1" id="KW-1133">Transmembrane helix</keyword>
<protein>
    <submittedName>
        <fullName evidence="2">82_t:CDS:1</fullName>
    </submittedName>
</protein>
<evidence type="ECO:0000313" key="2">
    <source>
        <dbReference type="EMBL" id="CAG8759771.1"/>
    </source>
</evidence>
<feature type="transmembrane region" description="Helical" evidence="1">
    <location>
        <begin position="157"/>
        <end position="183"/>
    </location>
</feature>
<comment type="caution">
    <text evidence="2">The sequence shown here is derived from an EMBL/GenBank/DDBJ whole genome shotgun (WGS) entry which is preliminary data.</text>
</comment>
<keyword evidence="1" id="KW-0812">Transmembrane</keyword>
<feature type="transmembrane region" description="Helical" evidence="1">
    <location>
        <begin position="73"/>
        <end position="91"/>
    </location>
</feature>
<dbReference type="EMBL" id="CAJVQA010019578">
    <property type="protein sequence ID" value="CAG8759771.1"/>
    <property type="molecule type" value="Genomic_DNA"/>
</dbReference>
<feature type="transmembrane region" description="Helical" evidence="1">
    <location>
        <begin position="195"/>
        <end position="220"/>
    </location>
</feature>
<evidence type="ECO:0000256" key="1">
    <source>
        <dbReference type="SAM" id="Phobius"/>
    </source>
</evidence>
<reference evidence="2" key="1">
    <citation type="submission" date="2021-06" db="EMBL/GenBank/DDBJ databases">
        <authorList>
            <person name="Kallberg Y."/>
            <person name="Tangrot J."/>
            <person name="Rosling A."/>
        </authorList>
    </citation>
    <scope>NUCLEOTIDE SEQUENCE</scope>
    <source>
        <strain evidence="2">FL966</strain>
    </source>
</reference>
<keyword evidence="1" id="KW-0472">Membrane</keyword>
<name>A0A9N9J331_9GLOM</name>
<dbReference type="Proteomes" id="UP000789759">
    <property type="component" value="Unassembled WGS sequence"/>
</dbReference>